<keyword evidence="7" id="KW-1185">Reference proteome</keyword>
<evidence type="ECO:0000259" key="5">
    <source>
        <dbReference type="PROSITE" id="PS50931"/>
    </source>
</evidence>
<dbReference type="InterPro" id="IPR036390">
    <property type="entry name" value="WH_DNA-bd_sf"/>
</dbReference>
<dbReference type="RefSeq" id="WP_267849283.1">
    <property type="nucleotide sequence ID" value="NZ_JAPMXC010000010.1"/>
</dbReference>
<protein>
    <submittedName>
        <fullName evidence="6">LysR family transcriptional regulator</fullName>
    </submittedName>
</protein>
<dbReference type="PROSITE" id="PS50931">
    <property type="entry name" value="HTH_LYSR"/>
    <property type="match status" value="1"/>
</dbReference>
<keyword evidence="3" id="KW-0238">DNA-binding</keyword>
<evidence type="ECO:0000313" key="7">
    <source>
        <dbReference type="Proteomes" id="UP001082899"/>
    </source>
</evidence>
<organism evidence="6 7">
    <name type="scientific">Robbsia betulipollinis</name>
    <dbReference type="NCBI Taxonomy" id="2981849"/>
    <lineage>
        <taxon>Bacteria</taxon>
        <taxon>Pseudomonadati</taxon>
        <taxon>Pseudomonadota</taxon>
        <taxon>Betaproteobacteria</taxon>
        <taxon>Burkholderiales</taxon>
        <taxon>Burkholderiaceae</taxon>
        <taxon>Robbsia</taxon>
    </lineage>
</organism>
<accession>A0ABT3ZS46</accession>
<dbReference type="PANTHER" id="PTHR30537">
    <property type="entry name" value="HTH-TYPE TRANSCRIPTIONAL REGULATOR"/>
    <property type="match status" value="1"/>
</dbReference>
<sequence>MNEIRSVEGLWFHLHWLVVLSEQGSYTRAAARLNVSKAAMSQKIAELERVAGIALVQRTTRSVRFTDAGERLVESTRLQFEEIASNFLNVREMAGVARGLIRVTAPVAFARQQLVPRMAPFLRDNPEVKVELEVSDRLSAISTEGFDLAIRHSAHVPDTHVALKLCETKSVIVATREYLERKGRPEHPGDLARHDCLFYLRARGPAEWAFRSNAEKRTPEPVQVVKVDGAFAANNSESLRDAALDGLGIALLPDFTAQTAVQDGRLEILLDDWHPTNAFADQLFVVRPYAAQVPRAIDLFTTYLREKFVGGFPLRR</sequence>
<dbReference type="Proteomes" id="UP001082899">
    <property type="component" value="Unassembled WGS sequence"/>
</dbReference>
<dbReference type="PANTHER" id="PTHR30537:SF5">
    <property type="entry name" value="HTH-TYPE TRANSCRIPTIONAL ACTIVATOR TTDR-RELATED"/>
    <property type="match status" value="1"/>
</dbReference>
<evidence type="ECO:0000313" key="6">
    <source>
        <dbReference type="EMBL" id="MCY0389380.1"/>
    </source>
</evidence>
<keyword evidence="2" id="KW-0805">Transcription regulation</keyword>
<evidence type="ECO:0000256" key="1">
    <source>
        <dbReference type="ARBA" id="ARBA00009437"/>
    </source>
</evidence>
<reference evidence="6" key="1">
    <citation type="submission" date="2022-11" db="EMBL/GenBank/DDBJ databases">
        <title>Robbsia betulipollinis sp. nov., isolated from pollen of birch (Betula pendula).</title>
        <authorList>
            <person name="Shi H."/>
            <person name="Ambika Manirajan B."/>
            <person name="Ratering S."/>
            <person name="Geissler-Plaum R."/>
            <person name="Schnell S."/>
        </authorList>
    </citation>
    <scope>NUCLEOTIDE SEQUENCE</scope>
    <source>
        <strain evidence="6">Bb-Pol-6</strain>
    </source>
</reference>
<evidence type="ECO:0000256" key="2">
    <source>
        <dbReference type="ARBA" id="ARBA00023015"/>
    </source>
</evidence>
<comment type="similarity">
    <text evidence="1">Belongs to the LysR transcriptional regulatory family.</text>
</comment>
<gene>
    <name evidence="6" type="ORF">OVY01_19735</name>
</gene>
<name>A0ABT3ZS46_9BURK</name>
<proteinExistence type="inferred from homology"/>
<dbReference type="CDD" id="cd08422">
    <property type="entry name" value="PBP2_CrgA_like"/>
    <property type="match status" value="1"/>
</dbReference>
<keyword evidence="4" id="KW-0804">Transcription</keyword>
<dbReference type="EMBL" id="JAPMXC010000010">
    <property type="protein sequence ID" value="MCY0389380.1"/>
    <property type="molecule type" value="Genomic_DNA"/>
</dbReference>
<dbReference type="InterPro" id="IPR005119">
    <property type="entry name" value="LysR_subst-bd"/>
</dbReference>
<dbReference type="Gene3D" id="1.10.10.10">
    <property type="entry name" value="Winged helix-like DNA-binding domain superfamily/Winged helix DNA-binding domain"/>
    <property type="match status" value="1"/>
</dbReference>
<dbReference type="SUPFAM" id="SSF53850">
    <property type="entry name" value="Periplasmic binding protein-like II"/>
    <property type="match status" value="1"/>
</dbReference>
<evidence type="ECO:0000256" key="3">
    <source>
        <dbReference type="ARBA" id="ARBA00023125"/>
    </source>
</evidence>
<comment type="caution">
    <text evidence="6">The sequence shown here is derived from an EMBL/GenBank/DDBJ whole genome shotgun (WGS) entry which is preliminary data.</text>
</comment>
<dbReference type="Gene3D" id="3.40.190.290">
    <property type="match status" value="1"/>
</dbReference>
<dbReference type="InterPro" id="IPR058163">
    <property type="entry name" value="LysR-type_TF_proteobact-type"/>
</dbReference>
<dbReference type="SUPFAM" id="SSF46785">
    <property type="entry name" value="Winged helix' DNA-binding domain"/>
    <property type="match status" value="1"/>
</dbReference>
<evidence type="ECO:0000256" key="4">
    <source>
        <dbReference type="ARBA" id="ARBA00023163"/>
    </source>
</evidence>
<dbReference type="InterPro" id="IPR000847">
    <property type="entry name" value="LysR_HTH_N"/>
</dbReference>
<dbReference type="Pfam" id="PF00126">
    <property type="entry name" value="HTH_1"/>
    <property type="match status" value="1"/>
</dbReference>
<feature type="domain" description="HTH lysR-type" evidence="5">
    <location>
        <begin position="13"/>
        <end position="66"/>
    </location>
</feature>
<dbReference type="Pfam" id="PF03466">
    <property type="entry name" value="LysR_substrate"/>
    <property type="match status" value="1"/>
</dbReference>
<dbReference type="InterPro" id="IPR036388">
    <property type="entry name" value="WH-like_DNA-bd_sf"/>
</dbReference>
<dbReference type="PRINTS" id="PR00039">
    <property type="entry name" value="HTHLYSR"/>
</dbReference>